<accession>A0AA86NJ61</accession>
<dbReference type="Gene3D" id="1.20.140.30">
    <property type="entry name" value="MOB kinase activator"/>
    <property type="match status" value="1"/>
</dbReference>
<evidence type="ECO:0000313" key="1">
    <source>
        <dbReference type="EMBL" id="CAI9920013.1"/>
    </source>
</evidence>
<comment type="caution">
    <text evidence="1">The sequence shown here is derived from an EMBL/GenBank/DDBJ whole genome shotgun (WGS) entry which is preliminary data.</text>
</comment>
<dbReference type="EMBL" id="CAXDID020000058">
    <property type="protein sequence ID" value="CAL6008674.1"/>
    <property type="molecule type" value="Genomic_DNA"/>
</dbReference>
<evidence type="ECO:0000313" key="2">
    <source>
        <dbReference type="EMBL" id="CAL6008674.1"/>
    </source>
</evidence>
<dbReference type="InterPro" id="IPR005301">
    <property type="entry name" value="MOB_kinase_act_fam"/>
</dbReference>
<name>A0AA86NJ61_9EUKA</name>
<sequence length="177" mass="20714">METMQFLSQKFKGLIELPRGELEDEWIAFNLFEISEFTSLFAKLLAQVCSCQQMTAGAGYEYMWTTSEQQSSIPASEYVQKVLDFVQQQMGDQKLFPIEPGVPFPRGFKHVASQILRRILRVYIHAYLDHQPMLDQLEIREQFCQCLIFVLKFGKKFELLGNADFEPIQLFVNQWKI</sequence>
<dbReference type="AlphaFoldDB" id="A0AA86NJ61"/>
<dbReference type="SMART" id="SM01388">
    <property type="entry name" value="Mob1_phocein"/>
    <property type="match status" value="1"/>
</dbReference>
<dbReference type="PANTHER" id="PTHR22599">
    <property type="entry name" value="MPS ONE BINDER KINASE ACTIVATOR-LIKE MOB"/>
    <property type="match status" value="1"/>
</dbReference>
<dbReference type="SUPFAM" id="SSF101152">
    <property type="entry name" value="Mob1/phocein"/>
    <property type="match status" value="1"/>
</dbReference>
<dbReference type="InterPro" id="IPR036703">
    <property type="entry name" value="MOB_kinase_act_sf"/>
</dbReference>
<reference evidence="1" key="1">
    <citation type="submission" date="2023-06" db="EMBL/GenBank/DDBJ databases">
        <authorList>
            <person name="Kurt Z."/>
        </authorList>
    </citation>
    <scope>NUCLEOTIDE SEQUENCE</scope>
</reference>
<gene>
    <name evidence="2" type="ORF">HINF_LOCUS21229</name>
    <name evidence="1" type="ORF">HINF_LOCUS7658</name>
</gene>
<keyword evidence="3" id="KW-1185">Reference proteome</keyword>
<proteinExistence type="predicted"/>
<dbReference type="Proteomes" id="UP001642409">
    <property type="component" value="Unassembled WGS sequence"/>
</dbReference>
<evidence type="ECO:0000313" key="3">
    <source>
        <dbReference type="Proteomes" id="UP001642409"/>
    </source>
</evidence>
<dbReference type="Pfam" id="PF03637">
    <property type="entry name" value="Mob1_phocein"/>
    <property type="match status" value="1"/>
</dbReference>
<reference evidence="2 3" key="2">
    <citation type="submission" date="2024-07" db="EMBL/GenBank/DDBJ databases">
        <authorList>
            <person name="Akdeniz Z."/>
        </authorList>
    </citation>
    <scope>NUCLEOTIDE SEQUENCE [LARGE SCALE GENOMIC DNA]</scope>
</reference>
<protein>
    <submittedName>
        <fullName evidence="1">Mob1/phocein family protein</fullName>
    </submittedName>
    <submittedName>
        <fullName evidence="2">Mob1/phocein_family protein</fullName>
    </submittedName>
</protein>
<organism evidence="1">
    <name type="scientific">Hexamita inflata</name>
    <dbReference type="NCBI Taxonomy" id="28002"/>
    <lineage>
        <taxon>Eukaryota</taxon>
        <taxon>Metamonada</taxon>
        <taxon>Diplomonadida</taxon>
        <taxon>Hexamitidae</taxon>
        <taxon>Hexamitinae</taxon>
        <taxon>Hexamita</taxon>
    </lineage>
</organism>
<dbReference type="EMBL" id="CATOUU010000195">
    <property type="protein sequence ID" value="CAI9920013.1"/>
    <property type="molecule type" value="Genomic_DNA"/>
</dbReference>